<feature type="domain" description="HNH nuclease" evidence="1">
    <location>
        <begin position="9"/>
        <end position="53"/>
    </location>
</feature>
<dbReference type="OrthoDB" id="21336at10239"/>
<dbReference type="InterPro" id="IPR044925">
    <property type="entry name" value="His-Me_finger_sf"/>
</dbReference>
<organism evidence="2 3">
    <name type="scientific">Gordonia phage GMA6</name>
    <dbReference type="NCBI Taxonomy" id="1647285"/>
    <lineage>
        <taxon>Viruses</taxon>
        <taxon>Duplodnaviria</taxon>
        <taxon>Heunggongvirae</taxon>
        <taxon>Uroviricota</taxon>
        <taxon>Caudoviricetes</taxon>
        <taxon>Bendigovirus</taxon>
        <taxon>Bendigovirus GMA6</taxon>
    </lineage>
</organism>
<dbReference type="InterPro" id="IPR003615">
    <property type="entry name" value="HNH_nuc"/>
</dbReference>
<keyword evidence="3" id="KW-1185">Reference proteome</keyword>
<dbReference type="Proteomes" id="UP000203886">
    <property type="component" value="Segment"/>
</dbReference>
<accession>A0A0K0NLD3</accession>
<dbReference type="Pfam" id="PF13392">
    <property type="entry name" value="HNH_3"/>
    <property type="match status" value="1"/>
</dbReference>
<gene>
    <name evidence="2" type="ORF">GMA6_81</name>
</gene>
<dbReference type="RefSeq" id="YP_009273563.1">
    <property type="nucleotide sequence ID" value="NC_030906.1"/>
</dbReference>
<reference evidence="2 3" key="1">
    <citation type="journal article" date="2015" name="PLoS ONE">
        <title>Lysis to Kill: Evaluation of the Lytic Abilities, and Genomics of Nine Bacteriophages Infective for Gordonia spp. and Their Potential Use in Activated Sludge Foam Biocontrol.</title>
        <authorList>
            <person name="Dyson Z.A."/>
            <person name="Tucci J."/>
            <person name="Seviour R.J."/>
            <person name="Petrovski S."/>
        </authorList>
    </citation>
    <scope>NUCLEOTIDE SEQUENCE [LARGE SCALE GENOMIC DNA]</scope>
</reference>
<name>A0A0K0NLD3_9CAUD</name>
<evidence type="ECO:0000313" key="3">
    <source>
        <dbReference type="Proteomes" id="UP000203886"/>
    </source>
</evidence>
<proteinExistence type="predicted"/>
<protein>
    <submittedName>
        <fullName evidence="2">Putative nuclease</fullName>
    </submittedName>
</protein>
<dbReference type="EMBL" id="KR063280">
    <property type="protein sequence ID" value="AKL88362.1"/>
    <property type="molecule type" value="Genomic_DNA"/>
</dbReference>
<dbReference type="KEGG" id="vg:28801131"/>
<dbReference type="Gene3D" id="3.90.75.20">
    <property type="match status" value="1"/>
</dbReference>
<dbReference type="SUPFAM" id="SSF54060">
    <property type="entry name" value="His-Me finger endonucleases"/>
    <property type="match status" value="1"/>
</dbReference>
<dbReference type="GeneID" id="28801131"/>
<sequence length="109" mass="12453">MVIEGKSVLVHRLVAEAFLGAPPSDKPLVLHRDGNPLNNKVTNLKYGTSSENRLDSVSHETCPWSRKTHCPQGHEYTPSNTYIYKGTRACKECRRETARKWYLQNRKGK</sequence>
<evidence type="ECO:0000313" key="2">
    <source>
        <dbReference type="EMBL" id="AKL88362.1"/>
    </source>
</evidence>
<evidence type="ECO:0000259" key="1">
    <source>
        <dbReference type="Pfam" id="PF13392"/>
    </source>
</evidence>